<evidence type="ECO:0000256" key="5">
    <source>
        <dbReference type="ARBA" id="ARBA00023136"/>
    </source>
</evidence>
<reference evidence="9" key="2">
    <citation type="submission" date="2013-12" db="EMBL/GenBank/DDBJ databases">
        <title>Evolution of pathogenesis and genome organization in the Tremellales.</title>
        <authorList>
            <person name="Cuomo C."/>
            <person name="Litvintseva A."/>
            <person name="Heitman J."/>
            <person name="Chen Y."/>
            <person name="Sun S."/>
            <person name="Springer D."/>
            <person name="Dromer F."/>
            <person name="Young S."/>
            <person name="Zeng Q."/>
            <person name="Chapman S."/>
            <person name="Gujja S."/>
            <person name="Saif S."/>
            <person name="Birren B."/>
        </authorList>
    </citation>
    <scope>NUCLEOTIDE SEQUENCE [LARGE SCALE GENOMIC DNA]</scope>
    <source>
        <strain evidence="9">BCC8398</strain>
    </source>
</reference>
<feature type="region of interest" description="Disordered" evidence="6">
    <location>
        <begin position="634"/>
        <end position="663"/>
    </location>
</feature>
<dbReference type="EMBL" id="KV700132">
    <property type="protein sequence ID" value="OCF31683.1"/>
    <property type="molecule type" value="Genomic_DNA"/>
</dbReference>
<dbReference type="Pfam" id="PF01602">
    <property type="entry name" value="Adaptin_N"/>
    <property type="match status" value="1"/>
</dbReference>
<organism evidence="8 9">
    <name type="scientific">Kwoniella heveanensis BCC8398</name>
    <dbReference type="NCBI Taxonomy" id="1296120"/>
    <lineage>
        <taxon>Eukaryota</taxon>
        <taxon>Fungi</taxon>
        <taxon>Dikarya</taxon>
        <taxon>Basidiomycota</taxon>
        <taxon>Agaricomycotina</taxon>
        <taxon>Tremellomycetes</taxon>
        <taxon>Tremellales</taxon>
        <taxon>Cryptococcaceae</taxon>
        <taxon>Kwoniella</taxon>
    </lineage>
</organism>
<dbReference type="Proteomes" id="UP000092666">
    <property type="component" value="Unassembled WGS sequence"/>
</dbReference>
<dbReference type="GO" id="GO:0016192">
    <property type="term" value="P:vesicle-mediated transport"/>
    <property type="evidence" value="ECO:0007669"/>
    <property type="project" value="InterPro"/>
</dbReference>
<dbReference type="InterPro" id="IPR016024">
    <property type="entry name" value="ARM-type_fold"/>
</dbReference>
<evidence type="ECO:0000313" key="9">
    <source>
        <dbReference type="Proteomes" id="UP000092666"/>
    </source>
</evidence>
<evidence type="ECO:0000256" key="2">
    <source>
        <dbReference type="ARBA" id="ARBA00006613"/>
    </source>
</evidence>
<dbReference type="STRING" id="1296120.A0A1B9GL36"/>
<evidence type="ECO:0000313" key="8">
    <source>
        <dbReference type="EMBL" id="OCF31683.1"/>
    </source>
</evidence>
<protein>
    <submittedName>
        <fullName evidence="8">AP-3 complex subunit beta</fullName>
    </submittedName>
</protein>
<comment type="similarity">
    <text evidence="2">Belongs to the adaptor complexes large subunit family.</text>
</comment>
<evidence type="ECO:0000256" key="6">
    <source>
        <dbReference type="SAM" id="MobiDB-lite"/>
    </source>
</evidence>
<dbReference type="GO" id="GO:0012505">
    <property type="term" value="C:endomembrane system"/>
    <property type="evidence" value="ECO:0007669"/>
    <property type="project" value="UniProtKB-SubCell"/>
</dbReference>
<dbReference type="GO" id="GO:0006886">
    <property type="term" value="P:intracellular protein transport"/>
    <property type="evidence" value="ECO:0007669"/>
    <property type="project" value="InterPro"/>
</dbReference>
<dbReference type="InterPro" id="IPR002553">
    <property type="entry name" value="Clathrin/coatomer_adapt-like_N"/>
</dbReference>
<feature type="region of interest" description="Disordered" evidence="6">
    <location>
        <begin position="805"/>
        <end position="895"/>
    </location>
</feature>
<evidence type="ECO:0000259" key="7">
    <source>
        <dbReference type="Pfam" id="PF01602"/>
    </source>
</evidence>
<reference evidence="8 9" key="1">
    <citation type="submission" date="2013-07" db="EMBL/GenBank/DDBJ databases">
        <title>The Genome Sequence of Cryptococcus heveanensis BCC8398.</title>
        <authorList>
            <consortium name="The Broad Institute Genome Sequencing Platform"/>
            <person name="Cuomo C."/>
            <person name="Litvintseva A."/>
            <person name="Chen Y."/>
            <person name="Heitman J."/>
            <person name="Sun S."/>
            <person name="Springer D."/>
            <person name="Dromer F."/>
            <person name="Young S.K."/>
            <person name="Zeng Q."/>
            <person name="Gargeya S."/>
            <person name="Fitzgerald M."/>
            <person name="Abouelleil A."/>
            <person name="Alvarado L."/>
            <person name="Berlin A.M."/>
            <person name="Chapman S.B."/>
            <person name="Dewar J."/>
            <person name="Goldberg J."/>
            <person name="Griggs A."/>
            <person name="Gujja S."/>
            <person name="Hansen M."/>
            <person name="Howarth C."/>
            <person name="Imamovic A."/>
            <person name="Larimer J."/>
            <person name="McCowan C."/>
            <person name="Murphy C."/>
            <person name="Pearson M."/>
            <person name="Priest M."/>
            <person name="Roberts A."/>
            <person name="Saif S."/>
            <person name="Shea T."/>
            <person name="Sykes S."/>
            <person name="Wortman J."/>
            <person name="Nusbaum C."/>
            <person name="Birren B."/>
        </authorList>
    </citation>
    <scope>NUCLEOTIDE SEQUENCE [LARGE SCALE GENOMIC DNA]</scope>
    <source>
        <strain evidence="8 9">BCC8398</strain>
    </source>
</reference>
<feature type="compositionally biased region" description="Low complexity" evidence="6">
    <location>
        <begin position="754"/>
        <end position="782"/>
    </location>
</feature>
<feature type="domain" description="Clathrin/coatomer adaptor adaptin-like N-terminal" evidence="7">
    <location>
        <begin position="43"/>
        <end position="623"/>
    </location>
</feature>
<feature type="compositionally biased region" description="Acidic residues" evidence="6">
    <location>
        <begin position="872"/>
        <end position="887"/>
    </location>
</feature>
<feature type="region of interest" description="Disordered" evidence="6">
    <location>
        <begin position="712"/>
        <end position="782"/>
    </location>
</feature>
<dbReference type="AlphaFoldDB" id="A0A1B9GL36"/>
<accession>A0A1B9GL36</accession>
<proteinExistence type="inferred from homology"/>
<keyword evidence="5" id="KW-0472">Membrane</keyword>
<sequence>MAALNRLSQRIIENFHETTRDLSLLTGSSQSSATYFDTSDDKLKEISKLLDSRVERERLEGMKRIIAGMSKGRDMEPFFAQVVKNVVSQSIEIRKLVYIYLLKFASTNSDLLLLSINTFQKDLSDPSPLIRSMSLRVLTSIRVPVIQGIVMLGLKKLVNDRNPWVRKTVAGGLAKVYEMDSSSLPQLLPLLQTLLASPSPLTLGASLTAFLEICPERLDLLHPYYRHIVKLLVDADEWGQAVALQVLTRYARVMLEQPDQAGNVDPSTVASKVKPAENGDNKVIQGAGDSEDEFEGIDEDLAMFLHFIKPLFQSRNPAVVLATANAYYHLAPSGHKAIGQELLVSPLLRLAGSSSDLRVGRQEMASLSWEVVASMAAERPWLFAKHHSAFFLHASDSASIQQSKLRSLITLVTAENAQISLREFKHYVRFAEDGTAEEAVRALGHLIRTQPEVASSGLSALMKLLKSQRDALVAQAVIVLKSVILAQSQSASISPNLPAPQKLVARLAKQLDGITNSTARASVFWLVGQFAASDPSQEGDKQGLGWEGMALWVPDVFRKGVKGFVQESIQAKLQILTLATKLLVLSPASSQLNLMSNYLFSLARYDAVYDVRDRARFLNALLRGVKDEKKQAVVPENAANGTDNGDGDEAATGVDEDGEGDQDVGGVVLRREQVRVIVLGKREINEKAQEQGSEYDVGSMSRITGKKLGGYEALPEWTEDPTDSSLRDSELDNPEAHTPLPPPTPTYPVGGSGPAHIPGGPPGISGSPMGSSPAGSVPRTASGAAVGAAGLGAGAGKGKFRDLDAFLNSESESGSEVEDEDDSEEDARSHPSRPVPLTAPPRSAIVPEYEEDTSTSESESGNGDRNGGEDNSTSDEESSEEEEDGLGDENARLYR</sequence>
<dbReference type="OrthoDB" id="10254310at2759"/>
<evidence type="ECO:0000256" key="3">
    <source>
        <dbReference type="ARBA" id="ARBA00022448"/>
    </source>
</evidence>
<dbReference type="PANTHER" id="PTHR11134">
    <property type="entry name" value="ADAPTOR COMPLEX SUBUNIT BETA FAMILY MEMBER"/>
    <property type="match status" value="1"/>
</dbReference>
<evidence type="ECO:0000256" key="1">
    <source>
        <dbReference type="ARBA" id="ARBA00004308"/>
    </source>
</evidence>
<keyword evidence="4" id="KW-0653">Protein transport</keyword>
<feature type="compositionally biased region" description="Acidic residues" evidence="6">
    <location>
        <begin position="645"/>
        <end position="662"/>
    </location>
</feature>
<gene>
    <name evidence="8" type="ORF">I316_06688</name>
</gene>
<name>A0A1B9GL36_9TREE</name>
<dbReference type="InterPro" id="IPR026739">
    <property type="entry name" value="AP_beta"/>
</dbReference>
<dbReference type="GO" id="GO:0030123">
    <property type="term" value="C:AP-3 adaptor complex"/>
    <property type="evidence" value="ECO:0007669"/>
    <property type="project" value="InterPro"/>
</dbReference>
<evidence type="ECO:0000256" key="4">
    <source>
        <dbReference type="ARBA" id="ARBA00022927"/>
    </source>
</evidence>
<comment type="subcellular location">
    <subcellularLocation>
        <location evidence="1">Endomembrane system</location>
    </subcellularLocation>
</comment>
<keyword evidence="3" id="KW-0813">Transport</keyword>
<feature type="compositionally biased region" description="Acidic residues" evidence="6">
    <location>
        <begin position="813"/>
        <end position="825"/>
    </location>
</feature>
<dbReference type="InterPro" id="IPR011989">
    <property type="entry name" value="ARM-like"/>
</dbReference>
<dbReference type="SUPFAM" id="SSF48371">
    <property type="entry name" value="ARM repeat"/>
    <property type="match status" value="1"/>
</dbReference>
<dbReference type="Gene3D" id="1.25.10.10">
    <property type="entry name" value="Leucine-rich Repeat Variant"/>
    <property type="match status" value="1"/>
</dbReference>
<keyword evidence="9" id="KW-1185">Reference proteome</keyword>